<dbReference type="Pfam" id="PF14525">
    <property type="entry name" value="AraC_binding_2"/>
    <property type="match status" value="1"/>
</dbReference>
<dbReference type="PROSITE" id="PS01124">
    <property type="entry name" value="HTH_ARAC_FAMILY_2"/>
    <property type="match status" value="1"/>
</dbReference>
<dbReference type="SUPFAM" id="SSF46689">
    <property type="entry name" value="Homeodomain-like"/>
    <property type="match status" value="1"/>
</dbReference>
<dbReference type="EMBL" id="BAAAWD010000006">
    <property type="protein sequence ID" value="GAA2994059.1"/>
    <property type="molecule type" value="Genomic_DNA"/>
</dbReference>
<dbReference type="Gene3D" id="1.10.10.60">
    <property type="entry name" value="Homeodomain-like"/>
    <property type="match status" value="1"/>
</dbReference>
<dbReference type="Pfam" id="PF12833">
    <property type="entry name" value="HTH_18"/>
    <property type="match status" value="1"/>
</dbReference>
<dbReference type="InterPro" id="IPR018060">
    <property type="entry name" value="HTH_AraC"/>
</dbReference>
<accession>A0ABN3XT03</accession>
<evidence type="ECO:0000256" key="1">
    <source>
        <dbReference type="ARBA" id="ARBA00023015"/>
    </source>
</evidence>
<dbReference type="PANTHER" id="PTHR46796:SF6">
    <property type="entry name" value="ARAC SUBFAMILY"/>
    <property type="match status" value="1"/>
</dbReference>
<dbReference type="InterPro" id="IPR035418">
    <property type="entry name" value="AraC-bd_2"/>
</dbReference>
<evidence type="ECO:0000256" key="3">
    <source>
        <dbReference type="ARBA" id="ARBA00023163"/>
    </source>
</evidence>
<dbReference type="InterPro" id="IPR050204">
    <property type="entry name" value="AraC_XylS_family_regulators"/>
</dbReference>
<evidence type="ECO:0000256" key="2">
    <source>
        <dbReference type="ARBA" id="ARBA00023125"/>
    </source>
</evidence>
<gene>
    <name evidence="5" type="ORF">GCM10017559_13000</name>
</gene>
<dbReference type="InterPro" id="IPR009057">
    <property type="entry name" value="Homeodomain-like_sf"/>
</dbReference>
<comment type="caution">
    <text evidence="5">The sequence shown here is derived from an EMBL/GenBank/DDBJ whole genome shotgun (WGS) entry which is preliminary data.</text>
</comment>
<evidence type="ECO:0000313" key="5">
    <source>
        <dbReference type="EMBL" id="GAA2994059.1"/>
    </source>
</evidence>
<evidence type="ECO:0000259" key="4">
    <source>
        <dbReference type="PROSITE" id="PS01124"/>
    </source>
</evidence>
<dbReference type="SMART" id="SM00342">
    <property type="entry name" value="HTH_ARAC"/>
    <property type="match status" value="1"/>
</dbReference>
<keyword evidence="3" id="KW-0804">Transcription</keyword>
<evidence type="ECO:0000313" key="6">
    <source>
        <dbReference type="Proteomes" id="UP001499930"/>
    </source>
</evidence>
<keyword evidence="6" id="KW-1185">Reference proteome</keyword>
<dbReference type="RefSeq" id="WP_344889759.1">
    <property type="nucleotide sequence ID" value="NZ_BAAAWD010000006.1"/>
</dbReference>
<reference evidence="5 6" key="1">
    <citation type="journal article" date="2019" name="Int. J. Syst. Evol. Microbiol.">
        <title>The Global Catalogue of Microorganisms (GCM) 10K type strain sequencing project: providing services to taxonomists for standard genome sequencing and annotation.</title>
        <authorList>
            <consortium name="The Broad Institute Genomics Platform"/>
            <consortium name="The Broad Institute Genome Sequencing Center for Infectious Disease"/>
            <person name="Wu L."/>
            <person name="Ma J."/>
        </authorList>
    </citation>
    <scope>NUCLEOTIDE SEQUENCE [LARGE SCALE GENOMIC DNA]</scope>
    <source>
        <strain evidence="5 6">JCM 3106</strain>
    </source>
</reference>
<keyword evidence="2" id="KW-0238">DNA-binding</keyword>
<protein>
    <submittedName>
        <fullName evidence="5">Helix-turn-helix domain-containing protein</fullName>
    </submittedName>
</protein>
<organism evidence="5 6">
    <name type="scientific">Streptosporangium longisporum</name>
    <dbReference type="NCBI Taxonomy" id="46187"/>
    <lineage>
        <taxon>Bacteria</taxon>
        <taxon>Bacillati</taxon>
        <taxon>Actinomycetota</taxon>
        <taxon>Actinomycetes</taxon>
        <taxon>Streptosporangiales</taxon>
        <taxon>Streptosporangiaceae</taxon>
        <taxon>Streptosporangium</taxon>
    </lineage>
</organism>
<sequence>MTDLVFDSGALPVSERLPIWRELAASALLPATIESEHREDFHASMRLRAHGPVQVSTVTCSALTSTRSSSLIRRGDPDMYFLALVRRGTLGLTYADREVGLSAGDLVMYDSSTPFSAHMITPTLWARKVLVAIPKTLLPLPPNKIGPLLGSNIGDSDGLGDILRRSIAHAALPSTAGTEGGIRLSGALLDLLSVLLDHLAGDVPMPPETRHHGLLLQVRAFVLRNLGDPGLTPQTIAEAHGISRRQLNRLFQDQDLPVAAWVRQRRLARCHRDLADPNLRSEAVHVIACRWGFADAPSFTRAFRARYGMTPTEHRHAALRSAGPARTTNPA</sequence>
<keyword evidence="1" id="KW-0805">Transcription regulation</keyword>
<dbReference type="InterPro" id="IPR020449">
    <property type="entry name" value="Tscrpt_reg_AraC-type_HTH"/>
</dbReference>
<name>A0ABN3XT03_9ACTN</name>
<dbReference type="PANTHER" id="PTHR46796">
    <property type="entry name" value="HTH-TYPE TRANSCRIPTIONAL ACTIVATOR RHAS-RELATED"/>
    <property type="match status" value="1"/>
</dbReference>
<dbReference type="Proteomes" id="UP001499930">
    <property type="component" value="Unassembled WGS sequence"/>
</dbReference>
<feature type="domain" description="HTH araC/xylS-type" evidence="4">
    <location>
        <begin position="216"/>
        <end position="317"/>
    </location>
</feature>
<proteinExistence type="predicted"/>
<dbReference type="PRINTS" id="PR00032">
    <property type="entry name" value="HTHARAC"/>
</dbReference>